<keyword evidence="14 16" id="KW-0472">Membrane</keyword>
<evidence type="ECO:0000256" key="10">
    <source>
        <dbReference type="ARBA" id="ARBA00022860"/>
    </source>
</evidence>
<evidence type="ECO:0000259" key="18">
    <source>
        <dbReference type="Pfam" id="PF00122"/>
    </source>
</evidence>
<dbReference type="InterPro" id="IPR008250">
    <property type="entry name" value="ATPase_P-typ_transduc_dom_A_sf"/>
</dbReference>
<comment type="caution">
    <text evidence="21">The sequence shown here is derived from an EMBL/GenBank/DDBJ whole genome shotgun (WGS) entry which is preliminary data.</text>
</comment>
<dbReference type="InterPro" id="IPR023214">
    <property type="entry name" value="HAD_sf"/>
</dbReference>
<dbReference type="InterPro" id="IPR024750">
    <property type="entry name" value="Ca_ATPase_N_dom"/>
</dbReference>
<comment type="similarity">
    <text evidence="2 16">Belongs to the cation transport ATPase (P-type) (TC 3.A.3) family. Type IIB subfamily.</text>
</comment>
<dbReference type="SUPFAM" id="SSF81665">
    <property type="entry name" value="Calcium ATPase, transmembrane domain M"/>
    <property type="match status" value="1"/>
</dbReference>
<evidence type="ECO:0000256" key="6">
    <source>
        <dbReference type="ARBA" id="ARBA00022741"/>
    </source>
</evidence>
<dbReference type="GO" id="GO:0005524">
    <property type="term" value="F:ATP binding"/>
    <property type="evidence" value="ECO:0007669"/>
    <property type="project" value="UniProtKB-KW"/>
</dbReference>
<evidence type="ECO:0000259" key="19">
    <source>
        <dbReference type="Pfam" id="PF00689"/>
    </source>
</evidence>
<keyword evidence="13 16" id="KW-0406">Ion transport</keyword>
<dbReference type="Pfam" id="PF13246">
    <property type="entry name" value="Cation_ATPase"/>
    <property type="match status" value="1"/>
</dbReference>
<dbReference type="Pfam" id="PF00689">
    <property type="entry name" value="Cation_ATPase_C"/>
    <property type="match status" value="1"/>
</dbReference>
<keyword evidence="11" id="KW-1278">Translocase</keyword>
<organism evidence="21 22">
    <name type="scientific">Eleusine coracana subsp. coracana</name>
    <dbReference type="NCBI Taxonomy" id="191504"/>
    <lineage>
        <taxon>Eukaryota</taxon>
        <taxon>Viridiplantae</taxon>
        <taxon>Streptophyta</taxon>
        <taxon>Embryophyta</taxon>
        <taxon>Tracheophyta</taxon>
        <taxon>Spermatophyta</taxon>
        <taxon>Magnoliopsida</taxon>
        <taxon>Liliopsida</taxon>
        <taxon>Poales</taxon>
        <taxon>Poaceae</taxon>
        <taxon>PACMAD clade</taxon>
        <taxon>Chloridoideae</taxon>
        <taxon>Cynodonteae</taxon>
        <taxon>Eleusininae</taxon>
        <taxon>Eleusine</taxon>
    </lineage>
</organism>
<dbReference type="InterPro" id="IPR059000">
    <property type="entry name" value="ATPase_P-type_domA"/>
</dbReference>
<comment type="subcellular location">
    <subcellularLocation>
        <location evidence="1 16">Membrane</location>
        <topology evidence="1 16">Multi-pass membrane protein</topology>
    </subcellularLocation>
</comment>
<dbReference type="SUPFAM" id="SSF56784">
    <property type="entry name" value="HAD-like"/>
    <property type="match status" value="1"/>
</dbReference>
<evidence type="ECO:0000256" key="16">
    <source>
        <dbReference type="RuleBase" id="RU361146"/>
    </source>
</evidence>
<evidence type="ECO:0000256" key="8">
    <source>
        <dbReference type="ARBA" id="ARBA00022840"/>
    </source>
</evidence>
<keyword evidence="8 16" id="KW-0067">ATP-binding</keyword>
<dbReference type="InterPro" id="IPR018303">
    <property type="entry name" value="ATPase_P-typ_P_site"/>
</dbReference>
<evidence type="ECO:0000256" key="17">
    <source>
        <dbReference type="SAM" id="MobiDB-lite"/>
    </source>
</evidence>
<dbReference type="GO" id="GO:0005886">
    <property type="term" value="C:plasma membrane"/>
    <property type="evidence" value="ECO:0007669"/>
    <property type="project" value="TreeGrafter"/>
</dbReference>
<dbReference type="FunFam" id="3.40.1110.10:FF:000013">
    <property type="entry name" value="Calcium-transporting ATPase"/>
    <property type="match status" value="1"/>
</dbReference>
<evidence type="ECO:0000256" key="2">
    <source>
        <dbReference type="ARBA" id="ARBA00006124"/>
    </source>
</evidence>
<dbReference type="GO" id="GO:0005516">
    <property type="term" value="F:calmodulin binding"/>
    <property type="evidence" value="ECO:0007669"/>
    <property type="project" value="UniProtKB-KW"/>
</dbReference>
<evidence type="ECO:0000313" key="22">
    <source>
        <dbReference type="Proteomes" id="UP001054889"/>
    </source>
</evidence>
<keyword evidence="5" id="KW-0479">Metal-binding</keyword>
<keyword evidence="9" id="KW-0460">Magnesium</keyword>
<dbReference type="InterPro" id="IPR044492">
    <property type="entry name" value="P_typ_ATPase_HD_dom"/>
</dbReference>
<dbReference type="Gene3D" id="1.20.1110.10">
    <property type="entry name" value="Calcium-transporting ATPase, transmembrane domain"/>
    <property type="match status" value="2"/>
</dbReference>
<name>A0AAV5DZ20_ELECO</name>
<protein>
    <recommendedName>
        <fullName evidence="16">Calcium-transporting ATPase</fullName>
        <ecNumber evidence="16">7.2.2.10</ecNumber>
    </recommendedName>
</protein>
<dbReference type="Gene3D" id="3.40.1110.10">
    <property type="entry name" value="Calcium-transporting ATPase, cytoplasmic domain N"/>
    <property type="match status" value="1"/>
</dbReference>
<feature type="compositionally biased region" description="Pro residues" evidence="17">
    <location>
        <begin position="1"/>
        <end position="17"/>
    </location>
</feature>
<feature type="domain" description="P-type ATPase A" evidence="18">
    <location>
        <begin position="263"/>
        <end position="361"/>
    </location>
</feature>
<dbReference type="EC" id="7.2.2.10" evidence="16"/>
<reference evidence="21" key="2">
    <citation type="submission" date="2021-12" db="EMBL/GenBank/DDBJ databases">
        <title>Resequencing data analysis of finger millet.</title>
        <authorList>
            <person name="Hatakeyama M."/>
            <person name="Aluri S."/>
            <person name="Balachadran M.T."/>
            <person name="Sivarajan S.R."/>
            <person name="Poveda L."/>
            <person name="Shimizu-Inatsugi R."/>
            <person name="Schlapbach R."/>
            <person name="Sreeman S.M."/>
            <person name="Shimizu K.K."/>
        </authorList>
    </citation>
    <scope>NUCLEOTIDE SEQUENCE</scope>
</reference>
<dbReference type="GO" id="GO:0046872">
    <property type="term" value="F:metal ion binding"/>
    <property type="evidence" value="ECO:0007669"/>
    <property type="project" value="UniProtKB-KW"/>
</dbReference>
<dbReference type="PANTHER" id="PTHR24093:SF496">
    <property type="entry name" value="CALCIUM-TRANSPORTING ATPASE"/>
    <property type="match status" value="1"/>
</dbReference>
<evidence type="ECO:0000256" key="3">
    <source>
        <dbReference type="ARBA" id="ARBA00022448"/>
    </source>
</evidence>
<keyword evidence="12 16" id="KW-1133">Transmembrane helix</keyword>
<feature type="transmembrane region" description="Helical" evidence="16">
    <location>
        <begin position="433"/>
        <end position="459"/>
    </location>
</feature>
<dbReference type="InterPro" id="IPR001757">
    <property type="entry name" value="P_typ_ATPase"/>
</dbReference>
<dbReference type="PRINTS" id="PR00119">
    <property type="entry name" value="CATATPASE"/>
</dbReference>
<dbReference type="SUPFAM" id="SSF81660">
    <property type="entry name" value="Metal cation-transporting ATPase, ATP-binding domain N"/>
    <property type="match status" value="1"/>
</dbReference>
<dbReference type="Gene3D" id="3.40.50.1000">
    <property type="entry name" value="HAD superfamily/HAD-like"/>
    <property type="match status" value="1"/>
</dbReference>
<gene>
    <name evidence="21" type="primary">gb02628</name>
    <name evidence="21" type="ORF">PR202_gb02628</name>
</gene>
<dbReference type="FunFam" id="2.70.150.10:FF:000006">
    <property type="entry name" value="Calcium-transporting ATPase"/>
    <property type="match status" value="1"/>
</dbReference>
<dbReference type="Gene3D" id="2.70.150.10">
    <property type="entry name" value="Calcium-transporting ATPase, cytoplasmic transduction domain A"/>
    <property type="match status" value="1"/>
</dbReference>
<dbReference type="GO" id="GO:0005388">
    <property type="term" value="F:P-type calcium transporter activity"/>
    <property type="evidence" value="ECO:0007669"/>
    <property type="project" value="UniProtKB-EC"/>
</dbReference>
<feature type="domain" description="Calcium-transporting P-type ATPase N-terminal autoinhibitory" evidence="20">
    <location>
        <begin position="35"/>
        <end position="77"/>
    </location>
</feature>
<evidence type="ECO:0000256" key="7">
    <source>
        <dbReference type="ARBA" id="ARBA00022837"/>
    </source>
</evidence>
<evidence type="ECO:0000256" key="11">
    <source>
        <dbReference type="ARBA" id="ARBA00022967"/>
    </source>
</evidence>
<feature type="transmembrane region" description="Helical" evidence="16">
    <location>
        <begin position="379"/>
        <end position="400"/>
    </location>
</feature>
<keyword evidence="7 16" id="KW-0106">Calcium</keyword>
<evidence type="ECO:0000313" key="21">
    <source>
        <dbReference type="EMBL" id="GJN15692.1"/>
    </source>
</evidence>
<dbReference type="EMBL" id="BQKI01000072">
    <property type="protein sequence ID" value="GJN15692.1"/>
    <property type="molecule type" value="Genomic_DNA"/>
</dbReference>
<feature type="transmembrane region" description="Helical" evidence="16">
    <location>
        <begin position="866"/>
        <end position="886"/>
    </location>
</feature>
<keyword evidence="22" id="KW-1185">Reference proteome</keyword>
<sequence>MAPGMSPPPEIRSPDPPGGAAEDAAEADAEEEVFDDAFDIPHKNAPHDRLRRWRQAALVLNASRRFRYTLDLKKEEEKEMIRRKIRSHAQVIRAAFLFKEAGQKDVREAYSGINLATASRSFPIELEKLTALNREHDSVLLQEVGGVRGLSDLLKSSLDRGISPNEEELSHKGEIPMDQIHILARKEKTYWYMCKLQKRFVFEACQDLTLVILMVAAAISLTLGMSTEVIICCLLMCIFAIYPAISDYRQSLQFRHLNEEKQNIQVEVVRGGKRLGTSIFDLVVGDVVPLKIGDQVPADGILISGHSLAIDESSMTGESKIVHKDQKAPFLMSGCKVADGYGSILVTGVGTNTEWGQLMANLSEDNGEETPLQVRLNGVATFIGLVGLSVAGAVLVVLWIRYFTGHTKNPDGTTQFVAGTTRAKQGFMGAIRILTIAVTIVVVAVPEGLPLAVTLTLAYSMKKMMRDKALVRRLSSCETMGSATTICSDKTGTLTLNKVYDHYLAFNLAVMTVVEAYFGGTKLDPCYDMSQMSANVASLIIEGIAQNTTGTVFLPEDGGEAELTGSPTEKAILSWGLKAGMDFHGVRSKSSVLHVFPFNSEKKRGAVAIQLDDGVHIHWKGAAEIVLTSCKSWLSTQGSVQPMNAKKYDEFWKSIEDMAATSLRCVAFAYRPCEPEKIPEEDIANWKLPEDDLTLLGIIGIKDPCRPGVRDAVQLCTSAGVKVRMVTGDNIETAKAIALECGILDANCAISEPIVIEGKVFREMSENARGEIADKILVMGRSSPNDKLLLVQALKRKGHVVAVTGDGTNDAPALHEVPCRYRSFNGHLSTEVAKESSDIIILDDDFTSVVKVVRWGRSVYANIQKFIQFQLTVNVAALVINVVAAVSSGDVPLNAVEIFNEFNARKPEERNVFKGVTKNHLFMGIVGITTVLQILIIEFLGKFFKTVRLNWRLWLVSVAIGLVSWPLAYRKIHSCTLSLYSAVDADEEGGQT</sequence>
<feature type="transmembrane region" description="Helical" evidence="16">
    <location>
        <begin position="225"/>
        <end position="245"/>
    </location>
</feature>
<reference evidence="21" key="1">
    <citation type="journal article" date="2018" name="DNA Res.">
        <title>Multiple hybrid de novo genome assembly of finger millet, an orphan allotetraploid crop.</title>
        <authorList>
            <person name="Hatakeyama M."/>
            <person name="Aluri S."/>
            <person name="Balachadran M.T."/>
            <person name="Sivarajan S.R."/>
            <person name="Patrignani A."/>
            <person name="Gruter S."/>
            <person name="Poveda L."/>
            <person name="Shimizu-Inatsugi R."/>
            <person name="Baeten J."/>
            <person name="Francoijs K.J."/>
            <person name="Nataraja K.N."/>
            <person name="Reddy Y.A.N."/>
            <person name="Phadnis S."/>
            <person name="Ravikumar R.L."/>
            <person name="Schlapbach R."/>
            <person name="Sreeman S.M."/>
            <person name="Shimizu K.K."/>
        </authorList>
    </citation>
    <scope>NUCLEOTIDE SEQUENCE</scope>
</reference>
<evidence type="ECO:0000256" key="15">
    <source>
        <dbReference type="ARBA" id="ARBA00048694"/>
    </source>
</evidence>
<dbReference type="InterPro" id="IPR023298">
    <property type="entry name" value="ATPase_P-typ_TM_dom_sf"/>
</dbReference>
<keyword evidence="10" id="KW-0112">Calmodulin-binding</keyword>
<dbReference type="PROSITE" id="PS00154">
    <property type="entry name" value="ATPASE_E1_E2"/>
    <property type="match status" value="1"/>
</dbReference>
<dbReference type="Pfam" id="PF12515">
    <property type="entry name" value="CaATP_NAI"/>
    <property type="match status" value="1"/>
</dbReference>
<keyword evidence="16" id="KW-0109">Calcium transport</keyword>
<dbReference type="InterPro" id="IPR006068">
    <property type="entry name" value="ATPase_P-typ_cation-transptr_C"/>
</dbReference>
<feature type="transmembrane region" description="Helical" evidence="16">
    <location>
        <begin position="921"/>
        <end position="941"/>
    </location>
</feature>
<evidence type="ECO:0000256" key="9">
    <source>
        <dbReference type="ARBA" id="ARBA00022842"/>
    </source>
</evidence>
<dbReference type="NCBIfam" id="TIGR01517">
    <property type="entry name" value="ATPase-IIB_Ca"/>
    <property type="match status" value="1"/>
</dbReference>
<dbReference type="NCBIfam" id="TIGR01494">
    <property type="entry name" value="ATPase_P-type"/>
    <property type="match status" value="2"/>
</dbReference>
<accession>A0AAV5DZ20</accession>
<dbReference type="GO" id="GO:0016887">
    <property type="term" value="F:ATP hydrolysis activity"/>
    <property type="evidence" value="ECO:0007669"/>
    <property type="project" value="InterPro"/>
</dbReference>
<dbReference type="Gene3D" id="1.20.5.170">
    <property type="match status" value="1"/>
</dbReference>
<evidence type="ECO:0000256" key="5">
    <source>
        <dbReference type="ARBA" id="ARBA00022723"/>
    </source>
</evidence>
<dbReference type="InterPro" id="IPR036412">
    <property type="entry name" value="HAD-like_sf"/>
</dbReference>
<dbReference type="PANTHER" id="PTHR24093">
    <property type="entry name" value="CATION TRANSPORTING ATPASE"/>
    <property type="match status" value="1"/>
</dbReference>
<dbReference type="SUPFAM" id="SSF81653">
    <property type="entry name" value="Calcium ATPase, transduction domain A"/>
    <property type="match status" value="1"/>
</dbReference>
<comment type="catalytic activity">
    <reaction evidence="15 16">
        <text>Ca(2+)(in) + ATP + H2O = Ca(2+)(out) + ADP + phosphate + H(+)</text>
        <dbReference type="Rhea" id="RHEA:18105"/>
        <dbReference type="ChEBI" id="CHEBI:15377"/>
        <dbReference type="ChEBI" id="CHEBI:15378"/>
        <dbReference type="ChEBI" id="CHEBI:29108"/>
        <dbReference type="ChEBI" id="CHEBI:30616"/>
        <dbReference type="ChEBI" id="CHEBI:43474"/>
        <dbReference type="ChEBI" id="CHEBI:456216"/>
        <dbReference type="EC" id="7.2.2.10"/>
    </reaction>
</comment>
<dbReference type="Proteomes" id="UP001054889">
    <property type="component" value="Unassembled WGS sequence"/>
</dbReference>
<comment type="caution">
    <text evidence="16">Lacks conserved residue(s) required for the propagation of feature annotation.</text>
</comment>
<dbReference type="InterPro" id="IPR006408">
    <property type="entry name" value="P-type_ATPase_IIB"/>
</dbReference>
<evidence type="ECO:0000256" key="4">
    <source>
        <dbReference type="ARBA" id="ARBA00022692"/>
    </source>
</evidence>
<evidence type="ECO:0000256" key="13">
    <source>
        <dbReference type="ARBA" id="ARBA00023065"/>
    </source>
</evidence>
<proteinExistence type="inferred from homology"/>
<keyword evidence="4 16" id="KW-0812">Transmembrane</keyword>
<dbReference type="Pfam" id="PF00122">
    <property type="entry name" value="E1-E2_ATPase"/>
    <property type="match status" value="1"/>
</dbReference>
<dbReference type="SFLD" id="SFLDG00002">
    <property type="entry name" value="C1.7:_P-type_atpase_like"/>
    <property type="match status" value="1"/>
</dbReference>
<keyword evidence="3 16" id="KW-0813">Transport</keyword>
<evidence type="ECO:0000256" key="12">
    <source>
        <dbReference type="ARBA" id="ARBA00022989"/>
    </source>
</evidence>
<dbReference type="SFLD" id="SFLDS00003">
    <property type="entry name" value="Haloacid_Dehalogenase"/>
    <property type="match status" value="1"/>
</dbReference>
<dbReference type="InterPro" id="IPR023299">
    <property type="entry name" value="ATPase_P-typ_cyto_dom_N"/>
</dbReference>
<comment type="function">
    <text evidence="16">Catalyzes the hydrolysis of ATP coupled with the transport of calcium.</text>
</comment>
<dbReference type="AlphaFoldDB" id="A0AAV5DZ20"/>
<feature type="domain" description="Cation-transporting P-type ATPase C-terminal" evidence="19">
    <location>
        <begin position="894"/>
        <end position="967"/>
    </location>
</feature>
<keyword evidence="6 16" id="KW-0547">Nucleotide-binding</keyword>
<evidence type="ECO:0000256" key="1">
    <source>
        <dbReference type="ARBA" id="ARBA00004141"/>
    </source>
</evidence>
<feature type="region of interest" description="Disordered" evidence="17">
    <location>
        <begin position="1"/>
        <end position="31"/>
    </location>
</feature>
<evidence type="ECO:0000256" key="14">
    <source>
        <dbReference type="ARBA" id="ARBA00023136"/>
    </source>
</evidence>
<dbReference type="FunFam" id="1.20.5.170:FF:000029">
    <property type="entry name" value="Calcium-transporting ATPase"/>
    <property type="match status" value="1"/>
</dbReference>
<feature type="transmembrane region" description="Helical" evidence="16">
    <location>
        <begin position="953"/>
        <end position="969"/>
    </location>
</feature>
<evidence type="ECO:0000259" key="20">
    <source>
        <dbReference type="Pfam" id="PF12515"/>
    </source>
</evidence>
<dbReference type="SFLD" id="SFLDF00027">
    <property type="entry name" value="p-type_atpase"/>
    <property type="match status" value="1"/>
</dbReference>
<dbReference type="PRINTS" id="PR00121">
    <property type="entry name" value="NAKATPASE"/>
</dbReference>